<name>A0ABP9R6E5_9PSEU</name>
<dbReference type="Proteomes" id="UP001428817">
    <property type="component" value="Unassembled WGS sequence"/>
</dbReference>
<dbReference type="PANTHER" id="PTHR32011:SF2">
    <property type="entry name" value="OS08G0472400 PROTEIN"/>
    <property type="match status" value="1"/>
</dbReference>
<gene>
    <name evidence="1" type="ORF">GCM10023321_71460</name>
</gene>
<dbReference type="PANTHER" id="PTHR32011">
    <property type="entry name" value="OS08G0472400 PROTEIN"/>
    <property type="match status" value="1"/>
</dbReference>
<evidence type="ECO:0000313" key="1">
    <source>
        <dbReference type="EMBL" id="GAA5172079.1"/>
    </source>
</evidence>
<organism evidence="1 2">
    <name type="scientific">Pseudonocardia eucalypti</name>
    <dbReference type="NCBI Taxonomy" id="648755"/>
    <lineage>
        <taxon>Bacteria</taxon>
        <taxon>Bacillati</taxon>
        <taxon>Actinomycetota</taxon>
        <taxon>Actinomycetes</taxon>
        <taxon>Pseudonocardiales</taxon>
        <taxon>Pseudonocardiaceae</taxon>
        <taxon>Pseudonocardia</taxon>
    </lineage>
</organism>
<dbReference type="EMBL" id="BAABJP010000051">
    <property type="protein sequence ID" value="GAA5172079.1"/>
    <property type="molecule type" value="Genomic_DNA"/>
</dbReference>
<reference evidence="2" key="1">
    <citation type="journal article" date="2019" name="Int. J. Syst. Evol. Microbiol.">
        <title>The Global Catalogue of Microorganisms (GCM) 10K type strain sequencing project: providing services to taxonomists for standard genome sequencing and annotation.</title>
        <authorList>
            <consortium name="The Broad Institute Genomics Platform"/>
            <consortium name="The Broad Institute Genome Sequencing Center for Infectious Disease"/>
            <person name="Wu L."/>
            <person name="Ma J."/>
        </authorList>
    </citation>
    <scope>NUCLEOTIDE SEQUENCE [LARGE SCALE GENOMIC DNA]</scope>
    <source>
        <strain evidence="2">JCM 18303</strain>
    </source>
</reference>
<proteinExistence type="predicted"/>
<sequence length="194" mass="21323">MGSRPDCRLEPGLTEAELDTAESIFGLHMPPLWRAVLTRAYPRPAEENTRTYPDWRLGDPEGTRALVEAPVRGLLFDVEHNDFWWRAWGDRPDAVADRVGLARARLAQAPVLTPLGAHAYVGPSDDSPVFSIVQADLFIPARSLADLPGGPGQQDVPEEEWPIGSVPFWSELHAYAQLGHHRDSRFAGLASGGL</sequence>
<accession>A0ABP9R6E5</accession>
<comment type="caution">
    <text evidence="1">The sequence shown here is derived from an EMBL/GenBank/DDBJ whole genome shotgun (WGS) entry which is preliminary data.</text>
</comment>
<keyword evidence="2" id="KW-1185">Reference proteome</keyword>
<evidence type="ECO:0000313" key="2">
    <source>
        <dbReference type="Proteomes" id="UP001428817"/>
    </source>
</evidence>
<protein>
    <recommendedName>
        <fullName evidence="3">SMI1/KNR4 family protein</fullName>
    </recommendedName>
</protein>
<evidence type="ECO:0008006" key="3">
    <source>
        <dbReference type="Google" id="ProtNLM"/>
    </source>
</evidence>